<evidence type="ECO:0000313" key="2">
    <source>
        <dbReference type="EMBL" id="MEF2113509.1"/>
    </source>
</evidence>
<evidence type="ECO:0000313" key="3">
    <source>
        <dbReference type="Proteomes" id="UP001498469"/>
    </source>
</evidence>
<organism evidence="2 3">
    <name type="scientific">Clostridium frigoriphilum</name>
    <dbReference type="NCBI Taxonomy" id="443253"/>
    <lineage>
        <taxon>Bacteria</taxon>
        <taxon>Bacillati</taxon>
        <taxon>Bacillota</taxon>
        <taxon>Clostridia</taxon>
        <taxon>Eubacteriales</taxon>
        <taxon>Clostridiaceae</taxon>
        <taxon>Clostridium</taxon>
    </lineage>
</organism>
<dbReference type="PANTHER" id="PTHR42951:SF15">
    <property type="entry name" value="METALLO-BETA-LACTAMASE SUPERFAMILY PROTEIN"/>
    <property type="match status" value="1"/>
</dbReference>
<name>A0ABU7URR7_9CLOT</name>
<comment type="caution">
    <text evidence="2">The sequence shown here is derived from an EMBL/GenBank/DDBJ whole genome shotgun (WGS) entry which is preliminary data.</text>
</comment>
<evidence type="ECO:0000259" key="1">
    <source>
        <dbReference type="SMART" id="SM00849"/>
    </source>
</evidence>
<proteinExistence type="predicted"/>
<keyword evidence="3" id="KW-1185">Reference proteome</keyword>
<sequence>MVVSKGLNIIELGNDVINMNPILILDEEKLILIDTGLPEQLGKIAEEVSKAGVSIKDINKIILTHQDLDHIGNLASIIKNTENYIEVLAHIDEKPYIQGDKSPIKMTPEKLNVMSEEERNSRIDMFNKAKANVTKTIEDGEILDYCGVIDVIHTPGHTPGHACFYLRKYKTLVAGDAMNVMDGKLVGPNPTFTLDMKQAIESLKKLLNYDIKTVICYHGGIFTDRPKERIVEIINSTEY</sequence>
<feature type="domain" description="Metallo-beta-lactamase" evidence="1">
    <location>
        <begin position="18"/>
        <end position="218"/>
    </location>
</feature>
<dbReference type="RefSeq" id="WP_216252033.1">
    <property type="nucleotide sequence ID" value="NZ_JAZHFS010000013.1"/>
</dbReference>
<dbReference type="InterPro" id="IPR050855">
    <property type="entry name" value="NDM-1-like"/>
</dbReference>
<dbReference type="Proteomes" id="UP001498469">
    <property type="component" value="Unassembled WGS sequence"/>
</dbReference>
<dbReference type="CDD" id="cd07721">
    <property type="entry name" value="yflN-like_MBL-fold"/>
    <property type="match status" value="1"/>
</dbReference>
<dbReference type="PANTHER" id="PTHR42951">
    <property type="entry name" value="METALLO-BETA-LACTAMASE DOMAIN-CONTAINING"/>
    <property type="match status" value="1"/>
</dbReference>
<dbReference type="SMART" id="SM00849">
    <property type="entry name" value="Lactamase_B"/>
    <property type="match status" value="1"/>
</dbReference>
<dbReference type="Pfam" id="PF00753">
    <property type="entry name" value="Lactamase_B"/>
    <property type="match status" value="1"/>
</dbReference>
<accession>A0ABU7URR7</accession>
<dbReference type="EMBL" id="JAZHFS010000013">
    <property type="protein sequence ID" value="MEF2113509.1"/>
    <property type="molecule type" value="Genomic_DNA"/>
</dbReference>
<dbReference type="InterPro" id="IPR001279">
    <property type="entry name" value="Metallo-B-lactamas"/>
</dbReference>
<reference evidence="2 3" key="1">
    <citation type="submission" date="2023-11" db="EMBL/GenBank/DDBJ databases">
        <title>Draft genome sequence of a psychrophilic Clostridium strain from permafrost water brine.</title>
        <authorList>
            <person name="Shcherbakova V.A."/>
            <person name="Trubitsyn V.E."/>
            <person name="Zakharyuk A.G."/>
        </authorList>
    </citation>
    <scope>NUCLEOTIDE SEQUENCE [LARGE SCALE GENOMIC DNA]</scope>
    <source>
        <strain evidence="2 3">14F</strain>
    </source>
</reference>
<gene>
    <name evidence="2" type="ORF">SJI18_14465</name>
</gene>
<protein>
    <submittedName>
        <fullName evidence="2">MBL fold metallo-hydrolase</fullName>
    </submittedName>
</protein>